<protein>
    <submittedName>
        <fullName evidence="2">Uncharacterized protein</fullName>
    </submittedName>
</protein>
<evidence type="ECO:0000313" key="2">
    <source>
        <dbReference type="EMBL" id="KAJ5369092.1"/>
    </source>
</evidence>
<dbReference type="OrthoDB" id="4367362at2759"/>
<reference evidence="2" key="1">
    <citation type="submission" date="2022-11" db="EMBL/GenBank/DDBJ databases">
        <authorList>
            <person name="Petersen C."/>
        </authorList>
    </citation>
    <scope>NUCLEOTIDE SEQUENCE</scope>
    <source>
        <strain evidence="2">IBT 29864</strain>
    </source>
</reference>
<feature type="compositionally biased region" description="Basic and acidic residues" evidence="1">
    <location>
        <begin position="168"/>
        <end position="192"/>
    </location>
</feature>
<feature type="region of interest" description="Disordered" evidence="1">
    <location>
        <begin position="66"/>
        <end position="222"/>
    </location>
</feature>
<name>A0A9W9RZS8_9EURO</name>
<proteinExistence type="predicted"/>
<keyword evidence="3" id="KW-1185">Reference proteome</keyword>
<evidence type="ECO:0000256" key="1">
    <source>
        <dbReference type="SAM" id="MobiDB-lite"/>
    </source>
</evidence>
<dbReference type="Proteomes" id="UP001147782">
    <property type="component" value="Unassembled WGS sequence"/>
</dbReference>
<gene>
    <name evidence="2" type="ORF">N7496_008852</name>
</gene>
<dbReference type="EMBL" id="JAPZBS010000007">
    <property type="protein sequence ID" value="KAJ5369092.1"/>
    <property type="molecule type" value="Genomic_DNA"/>
</dbReference>
<sequence>MNDMEKALENEAPQVDLGINSAPISLSSIASRMSISALCETEDPLISMSAIASQMRFGGVYADSSLRESRKTPEPAAVSELSESPLTSTAPSTPTVKSDTVACHDEDEEAPRSLKRKRQPVKIFSTPSSSTRTTPAHSPDSVVPPSGSSDVSRKIRSLRIESPIADESPGRPRLRSEARKLKREAGQTEDNTRSMQAELSSLRTQVDHEKRENAKLKAQATKDKDGLKSLRAELKALRSEFASERCESSELKGQVVALRADLDLLRSEVQGDSTGDASIIPETRRDVDKILLMNDMLRRVIQGERINTQEMRSKLNSVREKVGPLMAKVDDIQEAVNELRANLTTHDAPIELIMDFVRNFHQWWVGRYHARLEARGQAGNDSAPAPAAGV</sequence>
<feature type="compositionally biased region" description="Polar residues" evidence="1">
    <location>
        <begin position="193"/>
        <end position="204"/>
    </location>
</feature>
<organism evidence="2 3">
    <name type="scientific">Penicillium cataractarum</name>
    <dbReference type="NCBI Taxonomy" id="2100454"/>
    <lineage>
        <taxon>Eukaryota</taxon>
        <taxon>Fungi</taxon>
        <taxon>Dikarya</taxon>
        <taxon>Ascomycota</taxon>
        <taxon>Pezizomycotina</taxon>
        <taxon>Eurotiomycetes</taxon>
        <taxon>Eurotiomycetidae</taxon>
        <taxon>Eurotiales</taxon>
        <taxon>Aspergillaceae</taxon>
        <taxon>Penicillium</taxon>
    </lineage>
</organism>
<dbReference type="Gene3D" id="1.20.58.130">
    <property type="match status" value="1"/>
</dbReference>
<feature type="compositionally biased region" description="Basic and acidic residues" evidence="1">
    <location>
        <begin position="205"/>
        <end position="222"/>
    </location>
</feature>
<comment type="caution">
    <text evidence="2">The sequence shown here is derived from an EMBL/GenBank/DDBJ whole genome shotgun (WGS) entry which is preliminary data.</text>
</comment>
<accession>A0A9W9RZS8</accession>
<evidence type="ECO:0000313" key="3">
    <source>
        <dbReference type="Proteomes" id="UP001147782"/>
    </source>
</evidence>
<feature type="compositionally biased region" description="Low complexity" evidence="1">
    <location>
        <begin position="82"/>
        <end position="95"/>
    </location>
</feature>
<reference evidence="2" key="2">
    <citation type="journal article" date="2023" name="IMA Fungus">
        <title>Comparative genomic study of the Penicillium genus elucidates a diverse pangenome and 15 lateral gene transfer events.</title>
        <authorList>
            <person name="Petersen C."/>
            <person name="Sorensen T."/>
            <person name="Nielsen M.R."/>
            <person name="Sondergaard T.E."/>
            <person name="Sorensen J.L."/>
            <person name="Fitzpatrick D.A."/>
            <person name="Frisvad J.C."/>
            <person name="Nielsen K.L."/>
        </authorList>
    </citation>
    <scope>NUCLEOTIDE SEQUENCE</scope>
    <source>
        <strain evidence="2">IBT 29864</strain>
    </source>
</reference>
<dbReference type="RefSeq" id="XP_056553834.1">
    <property type="nucleotide sequence ID" value="XM_056701771.1"/>
</dbReference>
<feature type="compositionally biased region" description="Low complexity" evidence="1">
    <location>
        <begin position="125"/>
        <end position="150"/>
    </location>
</feature>
<dbReference type="GeneID" id="81440950"/>
<dbReference type="AlphaFoldDB" id="A0A9W9RZS8"/>